<dbReference type="InterPro" id="IPR036388">
    <property type="entry name" value="WH-like_DNA-bd_sf"/>
</dbReference>
<evidence type="ECO:0000256" key="2">
    <source>
        <dbReference type="PROSITE-ProRule" id="PRU00339"/>
    </source>
</evidence>
<evidence type="ECO:0000313" key="6">
    <source>
        <dbReference type="EMBL" id="AMY07626.1"/>
    </source>
</evidence>
<reference evidence="6 7" key="1">
    <citation type="journal article" date="2016" name="Genome Announc.">
        <title>First Complete Genome Sequence of a Subdivision 6 Acidobacterium Strain.</title>
        <authorList>
            <person name="Huang S."/>
            <person name="Vieira S."/>
            <person name="Bunk B."/>
            <person name="Riedel T."/>
            <person name="Sproer C."/>
            <person name="Overmann J."/>
        </authorList>
    </citation>
    <scope>NUCLEOTIDE SEQUENCE [LARGE SCALE GENOMIC DNA]</scope>
    <source>
        <strain evidence="7">DSM 100886 HEG_-6_39</strain>
    </source>
</reference>
<protein>
    <submittedName>
        <fullName evidence="6">Transcriptional regulator HilA</fullName>
    </submittedName>
</protein>
<dbReference type="GO" id="GO:0000160">
    <property type="term" value="P:phosphorelay signal transduction system"/>
    <property type="evidence" value="ECO:0007669"/>
    <property type="project" value="InterPro"/>
</dbReference>
<keyword evidence="4" id="KW-1133">Transmembrane helix</keyword>
<keyword evidence="2" id="KW-0802">TPR repeat</keyword>
<dbReference type="Pfam" id="PF00486">
    <property type="entry name" value="Trans_reg_C"/>
    <property type="match status" value="1"/>
</dbReference>
<dbReference type="Proteomes" id="UP000076079">
    <property type="component" value="Chromosome"/>
</dbReference>
<organism evidence="6 7">
    <name type="scientific">Luteitalea pratensis</name>
    <dbReference type="NCBI Taxonomy" id="1855912"/>
    <lineage>
        <taxon>Bacteria</taxon>
        <taxon>Pseudomonadati</taxon>
        <taxon>Acidobacteriota</taxon>
        <taxon>Vicinamibacteria</taxon>
        <taxon>Vicinamibacterales</taxon>
        <taxon>Vicinamibacteraceae</taxon>
        <taxon>Luteitalea</taxon>
    </lineage>
</organism>
<dbReference type="STRING" id="1855912.LuPra_00800"/>
<sequence>MLRYLAQRRGHVVDKERFIEDIWQGRAVTDGSLAKCVEELREAVGEDAARLIRTVRGRGYILDTIDPPCDDNATSATAVIDDATLSAAAPFDTDKDHSTERAVDEATMGLAGSTVDAPARAGALRRRRGVVAAITCAAALLVTSWFVSSGLGRDTAPQAVTSLAVLPFANGTDDPGIDYVADGITASVIHRLSRLTGLRVISHTAVLHVRKRGGDTQAIARDLGVGSVLTGRLVKRDTRLALALELLDARDNRHLWGHRYEVDLREVATMEQAIPVDLVEYLRLTLSASSRQQLARTYTDNADAHQLYLKGRYAWEKWTVQGSKQAVAYFEEAIKRDPEYALAYAGLADAYLFGLEAGAGLPRKEAQSRGRAAAMKALYLDPQLAEAHAALGLLLMIDWDFPAAEKALSRALELNPNYAEAHHLYSHLLLSLGRIDESLRESRTFQALDPVSESPIGHLAWHYLWARQYDDSIAWSLKDRQIYPDAPQPTLCDAYYAKGMHKEVADCFYTEHARRLTPAENGDLKSAFARSGLDGLFRVRITQLKAVADDERDDVDIAALHSRLGEVEQAFLHLERAYTLRSSGMSALRADVRFDNVRGDPRFADLLRRIGLPPLN</sequence>
<evidence type="ECO:0000313" key="7">
    <source>
        <dbReference type="Proteomes" id="UP000076079"/>
    </source>
</evidence>
<dbReference type="InterPro" id="IPR016032">
    <property type="entry name" value="Sig_transdc_resp-reg_C-effctor"/>
</dbReference>
<dbReference type="SMART" id="SM00862">
    <property type="entry name" value="Trans_reg_C"/>
    <property type="match status" value="1"/>
</dbReference>
<evidence type="ECO:0000259" key="5">
    <source>
        <dbReference type="PROSITE" id="PS51755"/>
    </source>
</evidence>
<dbReference type="EMBL" id="CP015136">
    <property type="protein sequence ID" value="AMY07626.1"/>
    <property type="molecule type" value="Genomic_DNA"/>
</dbReference>
<dbReference type="PROSITE" id="PS51755">
    <property type="entry name" value="OMPR_PHOB"/>
    <property type="match status" value="1"/>
</dbReference>
<keyword evidence="7" id="KW-1185">Reference proteome</keyword>
<feature type="DNA-binding region" description="OmpR/PhoB-type" evidence="3">
    <location>
        <begin position="1"/>
        <end position="64"/>
    </location>
</feature>
<dbReference type="CDD" id="cd00383">
    <property type="entry name" value="trans_reg_C"/>
    <property type="match status" value="1"/>
</dbReference>
<feature type="repeat" description="TPR" evidence="2">
    <location>
        <begin position="385"/>
        <end position="418"/>
    </location>
</feature>
<keyword evidence="1 3" id="KW-0238">DNA-binding</keyword>
<dbReference type="InterPro" id="IPR011990">
    <property type="entry name" value="TPR-like_helical_dom_sf"/>
</dbReference>
<dbReference type="SUPFAM" id="SSF46894">
    <property type="entry name" value="C-terminal effector domain of the bipartite response regulators"/>
    <property type="match status" value="1"/>
</dbReference>
<keyword evidence="4" id="KW-0812">Transmembrane</keyword>
<dbReference type="NCBIfam" id="NF047558">
    <property type="entry name" value="TPR_END_plus"/>
    <property type="match status" value="1"/>
</dbReference>
<dbReference type="PROSITE" id="PS50005">
    <property type="entry name" value="TPR"/>
    <property type="match status" value="1"/>
</dbReference>
<proteinExistence type="predicted"/>
<dbReference type="GO" id="GO:0006355">
    <property type="term" value="P:regulation of DNA-templated transcription"/>
    <property type="evidence" value="ECO:0007669"/>
    <property type="project" value="InterPro"/>
</dbReference>
<dbReference type="SUPFAM" id="SSF48452">
    <property type="entry name" value="TPR-like"/>
    <property type="match status" value="1"/>
</dbReference>
<dbReference type="AlphaFoldDB" id="A0A143PGT1"/>
<feature type="domain" description="OmpR/PhoB-type" evidence="5">
    <location>
        <begin position="1"/>
        <end position="64"/>
    </location>
</feature>
<evidence type="ECO:0000256" key="4">
    <source>
        <dbReference type="SAM" id="Phobius"/>
    </source>
</evidence>
<dbReference type="GO" id="GO:0003677">
    <property type="term" value="F:DNA binding"/>
    <property type="evidence" value="ECO:0007669"/>
    <property type="project" value="UniProtKB-UniRule"/>
</dbReference>
<gene>
    <name evidence="6" type="primary">hilA_2</name>
    <name evidence="6" type="ORF">LuPra_00800</name>
</gene>
<dbReference type="PANTHER" id="PTHR12558:SF13">
    <property type="entry name" value="CELL DIVISION CYCLE PROTEIN 27 HOMOLOG"/>
    <property type="match status" value="1"/>
</dbReference>
<feature type="transmembrane region" description="Helical" evidence="4">
    <location>
        <begin position="129"/>
        <end position="147"/>
    </location>
</feature>
<evidence type="ECO:0000256" key="3">
    <source>
        <dbReference type="PROSITE-ProRule" id="PRU01091"/>
    </source>
</evidence>
<dbReference type="KEGG" id="abac:LuPra_00800"/>
<keyword evidence="4" id="KW-0472">Membrane</keyword>
<reference evidence="7" key="2">
    <citation type="submission" date="2016-04" db="EMBL/GenBank/DDBJ databases">
        <title>First Complete Genome Sequence of a Subdivision 6 Acidobacterium.</title>
        <authorList>
            <person name="Huang S."/>
            <person name="Vieira S."/>
            <person name="Bunk B."/>
            <person name="Riedel T."/>
            <person name="Sproeer C."/>
            <person name="Overmann J."/>
        </authorList>
    </citation>
    <scope>NUCLEOTIDE SEQUENCE [LARGE SCALE GENOMIC DNA]</scope>
    <source>
        <strain evidence="7">DSM 100886 HEG_-6_39</strain>
    </source>
</reference>
<name>A0A143PGT1_LUTPR</name>
<dbReference type="PANTHER" id="PTHR12558">
    <property type="entry name" value="CELL DIVISION CYCLE 16,23,27"/>
    <property type="match status" value="1"/>
</dbReference>
<evidence type="ECO:0000256" key="1">
    <source>
        <dbReference type="ARBA" id="ARBA00023125"/>
    </source>
</evidence>
<dbReference type="InterPro" id="IPR001867">
    <property type="entry name" value="OmpR/PhoB-type_DNA-bd"/>
</dbReference>
<accession>A0A143PGT1</accession>
<dbReference type="InterPro" id="IPR019734">
    <property type="entry name" value="TPR_rpt"/>
</dbReference>
<dbReference type="Gene3D" id="1.10.10.10">
    <property type="entry name" value="Winged helix-like DNA-binding domain superfamily/Winged helix DNA-binding domain"/>
    <property type="match status" value="1"/>
</dbReference>
<dbReference type="Gene3D" id="1.25.40.10">
    <property type="entry name" value="Tetratricopeptide repeat domain"/>
    <property type="match status" value="1"/>
</dbReference>